<feature type="compositionally biased region" description="Polar residues" evidence="1">
    <location>
        <begin position="1"/>
        <end position="15"/>
    </location>
</feature>
<proteinExistence type="predicted"/>
<reference evidence="2" key="1">
    <citation type="submission" date="2018-02" db="EMBL/GenBank/DDBJ databases">
        <title>Rhizophora mucronata_Transcriptome.</title>
        <authorList>
            <person name="Meera S.P."/>
            <person name="Sreeshan A."/>
            <person name="Augustine A."/>
        </authorList>
    </citation>
    <scope>NUCLEOTIDE SEQUENCE</scope>
    <source>
        <tissue evidence="2">Leaf</tissue>
    </source>
</reference>
<accession>A0A2P2R4V8</accession>
<organism evidence="2">
    <name type="scientific">Rhizophora mucronata</name>
    <name type="common">Asiatic mangrove</name>
    <dbReference type="NCBI Taxonomy" id="61149"/>
    <lineage>
        <taxon>Eukaryota</taxon>
        <taxon>Viridiplantae</taxon>
        <taxon>Streptophyta</taxon>
        <taxon>Embryophyta</taxon>
        <taxon>Tracheophyta</taxon>
        <taxon>Spermatophyta</taxon>
        <taxon>Magnoliopsida</taxon>
        <taxon>eudicotyledons</taxon>
        <taxon>Gunneridae</taxon>
        <taxon>Pentapetalae</taxon>
        <taxon>rosids</taxon>
        <taxon>fabids</taxon>
        <taxon>Malpighiales</taxon>
        <taxon>Rhizophoraceae</taxon>
        <taxon>Rhizophora</taxon>
    </lineage>
</organism>
<sequence length="21" mass="2361">MLTIMSSNPDSNMKSSKVYLN</sequence>
<protein>
    <submittedName>
        <fullName evidence="2">Uncharacterized protein</fullName>
    </submittedName>
</protein>
<evidence type="ECO:0000256" key="1">
    <source>
        <dbReference type="SAM" id="MobiDB-lite"/>
    </source>
</evidence>
<feature type="region of interest" description="Disordered" evidence="1">
    <location>
        <begin position="1"/>
        <end position="21"/>
    </location>
</feature>
<name>A0A2P2R4V8_RHIMU</name>
<dbReference type="AlphaFoldDB" id="A0A2P2R4V8"/>
<evidence type="ECO:0000313" key="2">
    <source>
        <dbReference type="EMBL" id="MBX74230.1"/>
    </source>
</evidence>
<dbReference type="EMBL" id="GGEC01093746">
    <property type="protein sequence ID" value="MBX74230.1"/>
    <property type="molecule type" value="Transcribed_RNA"/>
</dbReference>